<proteinExistence type="predicted"/>
<accession>A0A0T5VQJ6</accession>
<evidence type="ECO:0000313" key="5">
    <source>
        <dbReference type="Proteomes" id="UP000051950"/>
    </source>
</evidence>
<comment type="caution">
    <text evidence="4">The sequence shown here is derived from an EMBL/GenBank/DDBJ whole genome shotgun (WGS) entry which is preliminary data.</text>
</comment>
<evidence type="ECO:0000313" key="4">
    <source>
        <dbReference type="EMBL" id="KRT15929.1"/>
    </source>
</evidence>
<dbReference type="Pfam" id="PF00326">
    <property type="entry name" value="Peptidase_S9"/>
    <property type="match status" value="1"/>
</dbReference>
<dbReference type="OrthoDB" id="6388416at2"/>
<protein>
    <recommendedName>
        <fullName evidence="3">Peptidase S9 prolyl oligopeptidase catalytic domain-containing protein</fullName>
    </recommendedName>
</protein>
<keyword evidence="2" id="KW-0732">Signal</keyword>
<gene>
    <name evidence="4" type="ORF">ASU31_10485</name>
</gene>
<dbReference type="STRING" id="687842.ASU31_10485"/>
<dbReference type="SUPFAM" id="SSF53474">
    <property type="entry name" value="alpha/beta-Hydrolases"/>
    <property type="match status" value="1"/>
</dbReference>
<dbReference type="GO" id="GO:0004252">
    <property type="term" value="F:serine-type endopeptidase activity"/>
    <property type="evidence" value="ECO:0007669"/>
    <property type="project" value="TreeGrafter"/>
</dbReference>
<dbReference type="GO" id="GO:0006508">
    <property type="term" value="P:proteolysis"/>
    <property type="evidence" value="ECO:0007669"/>
    <property type="project" value="InterPro"/>
</dbReference>
<feature type="chain" id="PRO_5006665523" description="Peptidase S9 prolyl oligopeptidase catalytic domain-containing protein" evidence="2">
    <location>
        <begin position="22"/>
        <end position="899"/>
    </location>
</feature>
<evidence type="ECO:0000256" key="1">
    <source>
        <dbReference type="ARBA" id="ARBA00022801"/>
    </source>
</evidence>
<keyword evidence="5" id="KW-1185">Reference proteome</keyword>
<organism evidence="4 5">
    <name type="scientific">Pedobacter ginsenosidimutans</name>
    <dbReference type="NCBI Taxonomy" id="687842"/>
    <lineage>
        <taxon>Bacteria</taxon>
        <taxon>Pseudomonadati</taxon>
        <taxon>Bacteroidota</taxon>
        <taxon>Sphingobacteriia</taxon>
        <taxon>Sphingobacteriales</taxon>
        <taxon>Sphingobacteriaceae</taxon>
        <taxon>Pedobacter</taxon>
    </lineage>
</organism>
<dbReference type="InterPro" id="IPR001375">
    <property type="entry name" value="Peptidase_S9_cat"/>
</dbReference>
<feature type="domain" description="Peptidase S9 prolyl oligopeptidase catalytic" evidence="3">
    <location>
        <begin position="684"/>
        <end position="854"/>
    </location>
</feature>
<dbReference type="AlphaFoldDB" id="A0A0T5VQJ6"/>
<dbReference type="EMBL" id="LMZQ01000006">
    <property type="protein sequence ID" value="KRT15929.1"/>
    <property type="molecule type" value="Genomic_DNA"/>
</dbReference>
<evidence type="ECO:0000259" key="3">
    <source>
        <dbReference type="Pfam" id="PF00326"/>
    </source>
</evidence>
<dbReference type="PANTHER" id="PTHR42776">
    <property type="entry name" value="SERINE PEPTIDASE S9 FAMILY MEMBER"/>
    <property type="match status" value="1"/>
</dbReference>
<dbReference type="Gene3D" id="3.40.50.1820">
    <property type="entry name" value="alpha/beta hydrolase"/>
    <property type="match status" value="1"/>
</dbReference>
<dbReference type="Proteomes" id="UP000051950">
    <property type="component" value="Unassembled WGS sequence"/>
</dbReference>
<feature type="signal peptide" evidence="2">
    <location>
        <begin position="1"/>
        <end position="21"/>
    </location>
</feature>
<dbReference type="InterPro" id="IPR029058">
    <property type="entry name" value="AB_hydrolase_fold"/>
</dbReference>
<dbReference type="SUPFAM" id="SSF82171">
    <property type="entry name" value="DPP6 N-terminal domain-like"/>
    <property type="match status" value="1"/>
</dbReference>
<dbReference type="PANTHER" id="PTHR42776:SF4">
    <property type="entry name" value="ACYLAMINO-ACID-RELEASING ENZYME"/>
    <property type="match status" value="1"/>
</dbReference>
<keyword evidence="1" id="KW-0378">Hydrolase</keyword>
<sequence length="899" mass="102447">MKMKFRFLLLLLLLSCGWSFGQKSTVDFVTSNNWTKLGRYDISENGKFVWYFTSSANGDHLRICSTDGNQSVKVKYDVSDCKFTYDSKAIIIKTSGDSIFMYDLGSKNYKFMGMGQEYFLSRAKKDEILSIKNGSILSMLKFRSRKKFVATHIENFKVTDEGTKIIFLGKNDNGSATLSVFNFDTFKLENTIQVGNCISYFPDKNGSNIGLITENQGKYTIWQYTTGKSKPEAKVTDNSDGIKGKFLIENKMISFGKEGKQIFFFAKPIINTNLNRDPDVVNGMEVWTYKDSIHYSQQANFSERKFDACQFVLNAEDNKAVQLTQAFEDISFSENCSDFVLVKKNVAGANEFYWNPFFSHYSKVISTVTGKVIKKLSASYSGDIAVILSPDNKYILYFDTLTNDYFSQDLRNSWVYNLTKNIKIPHTLPETAISAGSSVRPAFNVIGWLKDNNVLLGDGFDIWKLDLTGRAKPLNLTNGWGRRNNISFFSGSLLQLNFEKFGPKDSIPFLVIDQNTLKSGFTFIKLDKINIEPKITFQNCLSKYKMFYHGSPLHPKIIPNYSGVFLFEQETASSSPNLFVSRDFKKYEKLSDIHPERTVNWLTSELVIWKAYDGKEAKGVIYKPENFDPKKKYPIIFYYYVNWSNNLNKFLEPNLSYGLSIPFYVSNGYLVFVPDIIPKKTAFGESAYNSVVSVADYLSKFDWIDKERMGLAGYSFGGYETNFLVGKSSLFACAYSGAGASNLISSFGEGPLQMMYCEQGAYGIGFQPWERPDLYIKNSPIFYVDKVTTPLLILNNRGDDNVPFAQGLEFFNSLRRLRKKVWMLHYPGEGHGLNGKNQEDFSKRQFQFFNHYLKAKPAPIWMTEGIGVSVREMKSGLELDSSRSFSNKCRHAVQSLKIK</sequence>
<name>A0A0T5VQJ6_9SPHI</name>
<reference evidence="4 5" key="1">
    <citation type="submission" date="2015-11" db="EMBL/GenBank/DDBJ databases">
        <title>Sequence of Pedobacter ginsenosidimutans.</title>
        <authorList>
            <person name="Carson E."/>
            <person name="Keyser V."/>
            <person name="Newman J."/>
            <person name="Miller J."/>
        </authorList>
    </citation>
    <scope>NUCLEOTIDE SEQUENCE [LARGE SCALE GENOMIC DNA]</scope>
    <source>
        <strain evidence="4 5">KACC 14530</strain>
    </source>
</reference>
<evidence type="ECO:0000256" key="2">
    <source>
        <dbReference type="SAM" id="SignalP"/>
    </source>
</evidence>